<dbReference type="AlphaFoldDB" id="A0A7X3LSI5"/>
<sequence length="244" mass="27803">MNFWRSLPKSTRRLLIIIGLPILLVSSCKAIFIPTTEKRYRLEISVEIDGKNYTGGAVQQLTATGAAEIFRGLSQTSAHYEFYGEAAAIDLGEHGTLYALMRYPPPADKPTAFHLAKRYYSAFVPTVCGLRVGRFGYAVFIWRIRMLWNDCEVPIDELPMLVRFANEPELDSVEQVDPKNLAATYGPSAKFLGAKISFTREPLSTEIEKRLPWMEAQKNTIFVLKYDPKKPQLKDIVNRTYFIR</sequence>
<name>A0A7X3LSI5_9HYPH</name>
<dbReference type="RefSeq" id="WP_160774526.1">
    <property type="nucleotide sequence ID" value="NZ_WUMV01000002.1"/>
</dbReference>
<comment type="caution">
    <text evidence="1">The sequence shown here is derived from an EMBL/GenBank/DDBJ whole genome shotgun (WGS) entry which is preliminary data.</text>
</comment>
<protein>
    <recommendedName>
        <fullName evidence="3">Lipoprotein</fullName>
    </recommendedName>
</protein>
<dbReference type="EMBL" id="WUMV01000002">
    <property type="protein sequence ID" value="MXN64285.1"/>
    <property type="molecule type" value="Genomic_DNA"/>
</dbReference>
<proteinExistence type="predicted"/>
<gene>
    <name evidence="1" type="ORF">GR183_05165</name>
</gene>
<evidence type="ECO:0008006" key="3">
    <source>
        <dbReference type="Google" id="ProtNLM"/>
    </source>
</evidence>
<accession>A0A7X3LSI5</accession>
<keyword evidence="2" id="KW-1185">Reference proteome</keyword>
<dbReference type="PROSITE" id="PS51257">
    <property type="entry name" value="PROKAR_LIPOPROTEIN"/>
    <property type="match status" value="1"/>
</dbReference>
<organism evidence="1 2">
    <name type="scientific">Stappia sediminis</name>
    <dbReference type="NCBI Taxonomy" id="2692190"/>
    <lineage>
        <taxon>Bacteria</taxon>
        <taxon>Pseudomonadati</taxon>
        <taxon>Pseudomonadota</taxon>
        <taxon>Alphaproteobacteria</taxon>
        <taxon>Hyphomicrobiales</taxon>
        <taxon>Stappiaceae</taxon>
        <taxon>Stappia</taxon>
    </lineage>
</organism>
<evidence type="ECO:0000313" key="2">
    <source>
        <dbReference type="Proteomes" id="UP000433101"/>
    </source>
</evidence>
<evidence type="ECO:0000313" key="1">
    <source>
        <dbReference type="EMBL" id="MXN64285.1"/>
    </source>
</evidence>
<reference evidence="1 2" key="1">
    <citation type="submission" date="2019-12" db="EMBL/GenBank/DDBJ databases">
        <authorList>
            <person name="Li M."/>
        </authorList>
    </citation>
    <scope>NUCLEOTIDE SEQUENCE [LARGE SCALE GENOMIC DNA]</scope>
    <source>
        <strain evidence="1 2">GBMRC 2046</strain>
    </source>
</reference>
<dbReference type="Proteomes" id="UP000433101">
    <property type="component" value="Unassembled WGS sequence"/>
</dbReference>